<dbReference type="Proteomes" id="UP001082899">
    <property type="component" value="Unassembled WGS sequence"/>
</dbReference>
<name>A0ABT3ZT64_9BURK</name>
<feature type="domain" description="Succinylglutamate desuccinylase/Aspartoacylase catalytic" evidence="5">
    <location>
        <begin position="30"/>
        <end position="106"/>
    </location>
</feature>
<protein>
    <submittedName>
        <fullName evidence="6">M14 family metallopeptidase</fullName>
    </submittedName>
</protein>
<keyword evidence="4" id="KW-0862">Zinc</keyword>
<evidence type="ECO:0000313" key="6">
    <source>
        <dbReference type="EMBL" id="MCY0389415.1"/>
    </source>
</evidence>
<gene>
    <name evidence="6" type="ORF">OVY01_19910</name>
</gene>
<evidence type="ECO:0000313" key="7">
    <source>
        <dbReference type="Proteomes" id="UP001082899"/>
    </source>
</evidence>
<dbReference type="CDD" id="cd06250">
    <property type="entry name" value="M14_PaAOTO_like"/>
    <property type="match status" value="1"/>
</dbReference>
<dbReference type="InterPro" id="IPR055438">
    <property type="entry name" value="AstE_AspA_cat"/>
</dbReference>
<dbReference type="Gene3D" id="3.40.630.10">
    <property type="entry name" value="Zn peptidases"/>
    <property type="match status" value="1"/>
</dbReference>
<dbReference type="InterPro" id="IPR053138">
    <property type="entry name" value="N-alpha-Ac-DABA_deacetylase"/>
</dbReference>
<sequence>MQSRQTPLISPAPGTHRELLSHHFGTPGSGEKVYIQAALHADETPAMLTAVALRERLQQLESQSRLRGEIVLVPIANPIGLSQQILGQFLGRFEMGSGHNFNRQFPFLDTVGDLVEHDLGADAVANRNAIRTGLRTLLDARVPLTEFDSLQLALLKLSIDADVVLDLHCSLEANLHIYTSEALWPEVEPLSRYMGAAVSLLATDSGGDAFDEVHSLLWWKLRQRFGDARPVPHASVSVTIELRGQRDVTHDLAQQDADAIIDFLIARGVIAGTPRPLPPLLGGPTPLAGSEQFNAPIGGILVHRAAIGDVIRAGDPLFDIVDPLTGDITTLVSHTDGIFYMRRATRFTYQGAPLGRVTGETVQRTGPLLAA</sequence>
<evidence type="ECO:0000259" key="5">
    <source>
        <dbReference type="Pfam" id="PF24827"/>
    </source>
</evidence>
<comment type="cofactor">
    <cofactor evidence="1">
        <name>Zn(2+)</name>
        <dbReference type="ChEBI" id="CHEBI:29105"/>
    </cofactor>
</comment>
<dbReference type="Pfam" id="PF24827">
    <property type="entry name" value="AstE_AspA_cat"/>
    <property type="match status" value="1"/>
</dbReference>
<evidence type="ECO:0000256" key="3">
    <source>
        <dbReference type="ARBA" id="ARBA00022801"/>
    </source>
</evidence>
<dbReference type="EMBL" id="JAPMXC010000010">
    <property type="protein sequence ID" value="MCY0389415.1"/>
    <property type="molecule type" value="Genomic_DNA"/>
</dbReference>
<organism evidence="6 7">
    <name type="scientific">Robbsia betulipollinis</name>
    <dbReference type="NCBI Taxonomy" id="2981849"/>
    <lineage>
        <taxon>Bacteria</taxon>
        <taxon>Pseudomonadati</taxon>
        <taxon>Pseudomonadota</taxon>
        <taxon>Betaproteobacteria</taxon>
        <taxon>Burkholderiales</taxon>
        <taxon>Burkholderiaceae</taxon>
        <taxon>Robbsia</taxon>
    </lineage>
</organism>
<accession>A0ABT3ZT64</accession>
<evidence type="ECO:0000256" key="4">
    <source>
        <dbReference type="ARBA" id="ARBA00022833"/>
    </source>
</evidence>
<dbReference type="PANTHER" id="PTHR37326">
    <property type="entry name" value="BLL3975 PROTEIN"/>
    <property type="match status" value="1"/>
</dbReference>
<evidence type="ECO:0000256" key="1">
    <source>
        <dbReference type="ARBA" id="ARBA00001947"/>
    </source>
</evidence>
<keyword evidence="7" id="KW-1185">Reference proteome</keyword>
<keyword evidence="2" id="KW-0479">Metal-binding</keyword>
<dbReference type="SUPFAM" id="SSF53187">
    <property type="entry name" value="Zn-dependent exopeptidases"/>
    <property type="match status" value="1"/>
</dbReference>
<reference evidence="6" key="1">
    <citation type="submission" date="2022-11" db="EMBL/GenBank/DDBJ databases">
        <title>Robbsia betulipollinis sp. nov., isolated from pollen of birch (Betula pendula).</title>
        <authorList>
            <person name="Shi H."/>
            <person name="Ambika Manirajan B."/>
            <person name="Ratering S."/>
            <person name="Geissler-Plaum R."/>
            <person name="Schnell S."/>
        </authorList>
    </citation>
    <scope>NUCLEOTIDE SEQUENCE</scope>
    <source>
        <strain evidence="6">Bb-Pol-6</strain>
    </source>
</reference>
<dbReference type="PANTHER" id="PTHR37326:SF1">
    <property type="entry name" value="BLL3975 PROTEIN"/>
    <property type="match status" value="1"/>
</dbReference>
<proteinExistence type="predicted"/>
<comment type="caution">
    <text evidence="6">The sequence shown here is derived from an EMBL/GenBank/DDBJ whole genome shotgun (WGS) entry which is preliminary data.</text>
</comment>
<keyword evidence="3" id="KW-0378">Hydrolase</keyword>
<evidence type="ECO:0000256" key="2">
    <source>
        <dbReference type="ARBA" id="ARBA00022723"/>
    </source>
</evidence>
<dbReference type="RefSeq" id="WP_267849317.1">
    <property type="nucleotide sequence ID" value="NZ_JAPMXC010000010.1"/>
</dbReference>